<protein>
    <submittedName>
        <fullName evidence="1">Uncharacterized protein</fullName>
    </submittedName>
</protein>
<dbReference type="Gramene" id="KJB47181">
    <property type="protein sequence ID" value="KJB47181"/>
    <property type="gene ID" value="B456_008G014500"/>
</dbReference>
<sequence length="75" mass="8643">MTYKTHVVSKLTADWAISNNMDYSFLMLPTDKARAIIGHLSSLSLRVRKQAIMHQQPQELSYSLWQSELPNQLPI</sequence>
<dbReference type="AlphaFoldDB" id="A0A0D2SYG0"/>
<name>A0A0D2SYG0_GOSRA</name>
<evidence type="ECO:0000313" key="2">
    <source>
        <dbReference type="Proteomes" id="UP000032304"/>
    </source>
</evidence>
<keyword evidence="2" id="KW-1185">Reference proteome</keyword>
<dbReference type="Proteomes" id="UP000032304">
    <property type="component" value="Chromosome 8"/>
</dbReference>
<organism evidence="1 2">
    <name type="scientific">Gossypium raimondii</name>
    <name type="common">Peruvian cotton</name>
    <name type="synonym">Gossypium klotzschianum subsp. raimondii</name>
    <dbReference type="NCBI Taxonomy" id="29730"/>
    <lineage>
        <taxon>Eukaryota</taxon>
        <taxon>Viridiplantae</taxon>
        <taxon>Streptophyta</taxon>
        <taxon>Embryophyta</taxon>
        <taxon>Tracheophyta</taxon>
        <taxon>Spermatophyta</taxon>
        <taxon>Magnoliopsida</taxon>
        <taxon>eudicotyledons</taxon>
        <taxon>Gunneridae</taxon>
        <taxon>Pentapetalae</taxon>
        <taxon>rosids</taxon>
        <taxon>malvids</taxon>
        <taxon>Malvales</taxon>
        <taxon>Malvaceae</taxon>
        <taxon>Malvoideae</taxon>
        <taxon>Gossypium</taxon>
    </lineage>
</organism>
<accession>A0A0D2SYG0</accession>
<reference evidence="1 2" key="1">
    <citation type="journal article" date="2012" name="Nature">
        <title>Repeated polyploidization of Gossypium genomes and the evolution of spinnable cotton fibres.</title>
        <authorList>
            <person name="Paterson A.H."/>
            <person name="Wendel J.F."/>
            <person name="Gundlach H."/>
            <person name="Guo H."/>
            <person name="Jenkins J."/>
            <person name="Jin D."/>
            <person name="Llewellyn D."/>
            <person name="Showmaker K.C."/>
            <person name="Shu S."/>
            <person name="Udall J."/>
            <person name="Yoo M.J."/>
            <person name="Byers R."/>
            <person name="Chen W."/>
            <person name="Doron-Faigenboim A."/>
            <person name="Duke M.V."/>
            <person name="Gong L."/>
            <person name="Grimwood J."/>
            <person name="Grover C."/>
            <person name="Grupp K."/>
            <person name="Hu G."/>
            <person name="Lee T.H."/>
            <person name="Li J."/>
            <person name="Lin L."/>
            <person name="Liu T."/>
            <person name="Marler B.S."/>
            <person name="Page J.T."/>
            <person name="Roberts A.W."/>
            <person name="Romanel E."/>
            <person name="Sanders W.S."/>
            <person name="Szadkowski E."/>
            <person name="Tan X."/>
            <person name="Tang H."/>
            <person name="Xu C."/>
            <person name="Wang J."/>
            <person name="Wang Z."/>
            <person name="Zhang D."/>
            <person name="Zhang L."/>
            <person name="Ashrafi H."/>
            <person name="Bedon F."/>
            <person name="Bowers J.E."/>
            <person name="Brubaker C.L."/>
            <person name="Chee P.W."/>
            <person name="Das S."/>
            <person name="Gingle A.R."/>
            <person name="Haigler C.H."/>
            <person name="Harker D."/>
            <person name="Hoffmann L.V."/>
            <person name="Hovav R."/>
            <person name="Jones D.C."/>
            <person name="Lemke C."/>
            <person name="Mansoor S."/>
            <person name="ur Rahman M."/>
            <person name="Rainville L.N."/>
            <person name="Rambani A."/>
            <person name="Reddy U.K."/>
            <person name="Rong J.K."/>
            <person name="Saranga Y."/>
            <person name="Scheffler B.E."/>
            <person name="Scheffler J.A."/>
            <person name="Stelly D.M."/>
            <person name="Triplett B.A."/>
            <person name="Van Deynze A."/>
            <person name="Vaslin M.F."/>
            <person name="Waghmare V.N."/>
            <person name="Walford S.A."/>
            <person name="Wright R.J."/>
            <person name="Zaki E.A."/>
            <person name="Zhang T."/>
            <person name="Dennis E.S."/>
            <person name="Mayer K.F."/>
            <person name="Peterson D.G."/>
            <person name="Rokhsar D.S."/>
            <person name="Wang X."/>
            <person name="Schmutz J."/>
        </authorList>
    </citation>
    <scope>NUCLEOTIDE SEQUENCE [LARGE SCALE GENOMIC DNA]</scope>
</reference>
<evidence type="ECO:0000313" key="1">
    <source>
        <dbReference type="EMBL" id="KJB47181.1"/>
    </source>
</evidence>
<gene>
    <name evidence="1" type="ORF">B456_008G014500</name>
</gene>
<proteinExistence type="predicted"/>
<dbReference type="EMBL" id="CM001747">
    <property type="protein sequence ID" value="KJB47181.1"/>
    <property type="molecule type" value="Genomic_DNA"/>
</dbReference>